<sequence>MQKLTKQVVLWLSATMMVLGLVSCDKFFGASGDLVERVSDGDTLAVKDAKGNKFNVRFACVDAPEVPHSQKERNSNRVTDRNQFDWGAKAQARLQQLVKQSGDRVMLTITDSDRYGRKVAEVRLKDGTFVQEILLKEGLAKVYRPYLNKCPSKDLVQKAEAQAQQQKLGVWSDSKFTNPWEYRSLVKGGRRQEVKF</sequence>
<keyword evidence="3" id="KW-0378">Hydrolase</keyword>
<organism evidence="5 6">
    <name type="scientific">Nostoc piscinale CENA21</name>
    <dbReference type="NCBI Taxonomy" id="224013"/>
    <lineage>
        <taxon>Bacteria</taxon>
        <taxon>Bacillati</taxon>
        <taxon>Cyanobacteriota</taxon>
        <taxon>Cyanophyceae</taxon>
        <taxon>Nostocales</taxon>
        <taxon>Nostocaceae</taxon>
        <taxon>Nostoc</taxon>
    </lineage>
</organism>
<evidence type="ECO:0000256" key="1">
    <source>
        <dbReference type="ARBA" id="ARBA00022722"/>
    </source>
</evidence>
<dbReference type="EMBL" id="CP012036">
    <property type="protein sequence ID" value="ALF53949.1"/>
    <property type="molecule type" value="Genomic_DNA"/>
</dbReference>
<dbReference type="PANTHER" id="PTHR12302:SF3">
    <property type="entry name" value="SERINE_THREONINE-PROTEIN KINASE 31"/>
    <property type="match status" value="1"/>
</dbReference>
<dbReference type="GO" id="GO:0004519">
    <property type="term" value="F:endonuclease activity"/>
    <property type="evidence" value="ECO:0007669"/>
    <property type="project" value="UniProtKB-KW"/>
</dbReference>
<evidence type="ECO:0000256" key="2">
    <source>
        <dbReference type="ARBA" id="ARBA00022759"/>
    </source>
</evidence>
<reference evidence="6" key="1">
    <citation type="submission" date="2015-07" db="EMBL/GenBank/DDBJ databases">
        <title>Genome Of Nitrogen-Fixing Cyanobacterium Nostoc piscinale CENA21 From Solimoes/Amazon River Floodplain Sediments And Comparative Genomics To Uncover Biosynthetic Natural Products Potential.</title>
        <authorList>
            <person name="Leao T.F."/>
            <person name="Leao P.N."/>
            <person name="Guimaraes P.I."/>
            <person name="de Melo A.G.C."/>
            <person name="Ramos R.T.J."/>
            <person name="Silva A."/>
            <person name="Fiore M.F."/>
            <person name="Schneider M.P.C."/>
        </authorList>
    </citation>
    <scope>NUCLEOTIDE SEQUENCE [LARGE SCALE GENOMIC DNA]</scope>
    <source>
        <strain evidence="6">CENA21</strain>
    </source>
</reference>
<name>A0A0M4TLB0_9NOSO</name>
<protein>
    <submittedName>
        <fullName evidence="5">Nuclease</fullName>
    </submittedName>
</protein>
<dbReference type="SMART" id="SM00318">
    <property type="entry name" value="SNc"/>
    <property type="match status" value="1"/>
</dbReference>
<evidence type="ECO:0000259" key="4">
    <source>
        <dbReference type="PROSITE" id="PS50830"/>
    </source>
</evidence>
<dbReference type="Proteomes" id="UP000062645">
    <property type="component" value="Chromosome"/>
</dbReference>
<dbReference type="InterPro" id="IPR035437">
    <property type="entry name" value="SNase_OB-fold_sf"/>
</dbReference>
<dbReference type="PROSITE" id="PS51257">
    <property type="entry name" value="PROKAR_LIPOPROTEIN"/>
    <property type="match status" value="1"/>
</dbReference>
<evidence type="ECO:0000313" key="5">
    <source>
        <dbReference type="EMBL" id="ALF53949.1"/>
    </source>
</evidence>
<keyword evidence="2" id="KW-0255">Endonuclease</keyword>
<evidence type="ECO:0000256" key="3">
    <source>
        <dbReference type="ARBA" id="ARBA00022801"/>
    </source>
</evidence>
<dbReference type="Pfam" id="PF00565">
    <property type="entry name" value="SNase"/>
    <property type="match status" value="1"/>
</dbReference>
<dbReference type="Gene3D" id="2.40.50.90">
    <property type="match status" value="1"/>
</dbReference>
<dbReference type="InterPro" id="IPR016071">
    <property type="entry name" value="Staphylococal_nuclease_OB-fold"/>
</dbReference>
<dbReference type="STRING" id="224013.ACX27_15560"/>
<dbReference type="GO" id="GO:0016787">
    <property type="term" value="F:hydrolase activity"/>
    <property type="evidence" value="ECO:0007669"/>
    <property type="project" value="UniProtKB-KW"/>
</dbReference>
<keyword evidence="1" id="KW-0540">Nuclease</keyword>
<dbReference type="PROSITE" id="PS50830">
    <property type="entry name" value="TNASE_3"/>
    <property type="match status" value="1"/>
</dbReference>
<gene>
    <name evidence="5" type="ORF">ACX27_15560</name>
</gene>
<dbReference type="OrthoDB" id="465137at2"/>
<dbReference type="AlphaFoldDB" id="A0A0M4TLB0"/>
<reference evidence="5 6" key="2">
    <citation type="journal article" date="2016" name="Genome Announc.">
        <title>Draft Genome Sequence of the N2-Fixing Cyanobacterium Nostoc piscinale CENA21, Isolated from the Brazilian Amazon Floodplain.</title>
        <authorList>
            <person name="Leao T."/>
            <person name="Guimaraes P.I."/>
            <person name="de Melo A.G."/>
            <person name="Ramos R.T."/>
            <person name="Leao P.N."/>
            <person name="Silva A."/>
            <person name="Fiore M.F."/>
            <person name="Schneider M.P."/>
        </authorList>
    </citation>
    <scope>NUCLEOTIDE SEQUENCE [LARGE SCALE GENOMIC DNA]</scope>
    <source>
        <strain evidence="5 6">CENA21</strain>
    </source>
</reference>
<accession>A0A0M4TLB0</accession>
<dbReference type="SUPFAM" id="SSF50199">
    <property type="entry name" value="Staphylococcal nuclease"/>
    <property type="match status" value="1"/>
</dbReference>
<dbReference type="KEGG" id="npz:ACX27_15560"/>
<evidence type="ECO:0000313" key="6">
    <source>
        <dbReference type="Proteomes" id="UP000062645"/>
    </source>
</evidence>
<dbReference type="RefSeq" id="WP_062294203.1">
    <property type="nucleotide sequence ID" value="NZ_CP012036.1"/>
</dbReference>
<keyword evidence="6" id="KW-1185">Reference proteome</keyword>
<dbReference type="PANTHER" id="PTHR12302">
    <property type="entry name" value="EBNA2 BINDING PROTEIN P100"/>
    <property type="match status" value="1"/>
</dbReference>
<proteinExistence type="predicted"/>
<feature type="domain" description="TNase-like" evidence="4">
    <location>
        <begin position="35"/>
        <end position="173"/>
    </location>
</feature>
<dbReference type="PATRIC" id="fig|224013.5.peg.3753"/>